<evidence type="ECO:0000313" key="2">
    <source>
        <dbReference type="Proteomes" id="UP001642409"/>
    </source>
</evidence>
<comment type="caution">
    <text evidence="1">The sequence shown here is derived from an EMBL/GenBank/DDBJ whole genome shotgun (WGS) entry which is preliminary data.</text>
</comment>
<name>A0ABP1HKL8_9EUKA</name>
<evidence type="ECO:0000313" key="1">
    <source>
        <dbReference type="EMBL" id="CAL5994708.1"/>
    </source>
</evidence>
<protein>
    <recommendedName>
        <fullName evidence="3">Transposase</fullName>
    </recommendedName>
</protein>
<sequence length="566" mass="65919">MSRRVTPPSQSPVEKFSDDENTILEPALRSIRYEGKNAIKQCMLCDAEGKYHELQSPNARQVVQHLLLHNIHREYMGVQIKEFFEAAKQQALIQKQIWLENFVKHLILKNQSFNQTDSPYFSKVTTYQVSNQKVKDKLDEMAQNALDNMFSCYNGRKTYATLVQDAYSYQGQHLQAFMLKTEQKTHFLGIEFTPERQDAFWLASQMKEIIEDLETRFNIFVVAIACDSAMLCGIKAHQLLNGLVKNLEFEQIRNTQLASSTHPVLLRCAAHVGNLFLQDYCRDWNVWSQIQSIAVKHNVRAVMCATRWTSCLNAAKKIKKWIPPGSNLAIDVEIVRLATKYIQFVEADRADAYVLFQQMNQLKTELIRLNNERSRSMLANIEAREQKYHTTHDKIGQFLLSLDPQNPNTDYETFRTLCEQMASKFSKDQLKGNNPVQFYEQLISIEKAEQAVEYLRTSPNGKTDYIDYLFNIWHTNPVIRDTLSIIRALTINSASLERLFSFFHRQTASFLRGSINKETLIKMGIIYTEIMQPEIQRWKQQQLINKLIDKRKGISISEQLMHWNEF</sequence>
<gene>
    <name evidence="1" type="ORF">HINF_LOCUS13676</name>
</gene>
<dbReference type="EMBL" id="CAXDID020000032">
    <property type="protein sequence ID" value="CAL5994708.1"/>
    <property type="molecule type" value="Genomic_DNA"/>
</dbReference>
<evidence type="ECO:0008006" key="3">
    <source>
        <dbReference type="Google" id="ProtNLM"/>
    </source>
</evidence>
<dbReference type="Proteomes" id="UP001642409">
    <property type="component" value="Unassembled WGS sequence"/>
</dbReference>
<dbReference type="SUPFAM" id="SSF53098">
    <property type="entry name" value="Ribonuclease H-like"/>
    <property type="match status" value="1"/>
</dbReference>
<keyword evidence="2" id="KW-1185">Reference proteome</keyword>
<accession>A0ABP1HKL8</accession>
<reference evidence="1 2" key="1">
    <citation type="submission" date="2024-07" db="EMBL/GenBank/DDBJ databases">
        <authorList>
            <person name="Akdeniz Z."/>
        </authorList>
    </citation>
    <scope>NUCLEOTIDE SEQUENCE [LARGE SCALE GENOMIC DNA]</scope>
</reference>
<dbReference type="InterPro" id="IPR012337">
    <property type="entry name" value="RNaseH-like_sf"/>
</dbReference>
<proteinExistence type="predicted"/>
<organism evidence="1 2">
    <name type="scientific">Hexamita inflata</name>
    <dbReference type="NCBI Taxonomy" id="28002"/>
    <lineage>
        <taxon>Eukaryota</taxon>
        <taxon>Metamonada</taxon>
        <taxon>Diplomonadida</taxon>
        <taxon>Hexamitidae</taxon>
        <taxon>Hexamitinae</taxon>
        <taxon>Hexamita</taxon>
    </lineage>
</organism>